<dbReference type="Pfam" id="PF01812">
    <property type="entry name" value="5-FTHF_cyc-lig"/>
    <property type="match status" value="1"/>
</dbReference>
<proteinExistence type="predicted"/>
<dbReference type="InterPro" id="IPR037171">
    <property type="entry name" value="NagB/RpiA_transferase-like"/>
</dbReference>
<dbReference type="PANTHER" id="PTHR13017:SF0">
    <property type="entry name" value="METHENYLTETRAHYDROFOLATE SYNTHASE DOMAIN-CONTAINING PROTEIN"/>
    <property type="match status" value="1"/>
</dbReference>
<organism evidence="1 2">
    <name type="scientific">Evansella caseinilytica</name>
    <dbReference type="NCBI Taxonomy" id="1503961"/>
    <lineage>
        <taxon>Bacteria</taxon>
        <taxon>Bacillati</taxon>
        <taxon>Bacillota</taxon>
        <taxon>Bacilli</taxon>
        <taxon>Bacillales</taxon>
        <taxon>Bacillaceae</taxon>
        <taxon>Evansella</taxon>
    </lineage>
</organism>
<dbReference type="OrthoDB" id="9801938at2"/>
<dbReference type="PANTHER" id="PTHR13017">
    <property type="entry name" value="5-FORMYLTETRAHYDROFOLATE CYCLO-LIGASE-RELATED"/>
    <property type="match status" value="1"/>
</dbReference>
<sequence length="248" mass="28150">MKTKQEIRDHVWTIMEQEKVGRFPFPLRGRIPNFKGAEKAAQFVFQMTEYREAQVIKVSPDSPQLPIRAQVLKDGKTLLVPTPRLKDGFIRVDGTSVPPGEEKKAASLKHIHNYGETIALTELPKIILFFVGSVALHRDGRRIGKGAGYADREYAILRELGNPEIPVIGTVHSVQLVEEELPKQKYDLTCDWIATESGLIQTNTPYKKPRGIIWAEVTDEELEQMPVLKEMLELQGGLQKENKQRQEV</sequence>
<protein>
    <submittedName>
        <fullName evidence="1">5-formyltetrahydrofolate cyclo-ligase</fullName>
    </submittedName>
</protein>
<gene>
    <name evidence="1" type="ORF">SAMN05421736_12829</name>
</gene>
<dbReference type="AlphaFoldDB" id="A0A1H3UYK7"/>
<dbReference type="Gene3D" id="3.40.50.10420">
    <property type="entry name" value="NagB/RpiA/CoA transferase-like"/>
    <property type="match status" value="1"/>
</dbReference>
<dbReference type="InterPro" id="IPR002698">
    <property type="entry name" value="FTHF_cligase"/>
</dbReference>
<reference evidence="2" key="1">
    <citation type="submission" date="2016-10" db="EMBL/GenBank/DDBJ databases">
        <authorList>
            <person name="Varghese N."/>
            <person name="Submissions S."/>
        </authorList>
    </citation>
    <scope>NUCLEOTIDE SEQUENCE [LARGE SCALE GENOMIC DNA]</scope>
    <source>
        <strain evidence="2">SP</strain>
    </source>
</reference>
<dbReference type="GO" id="GO:0005737">
    <property type="term" value="C:cytoplasm"/>
    <property type="evidence" value="ECO:0007669"/>
    <property type="project" value="TreeGrafter"/>
</dbReference>
<name>A0A1H3UYK7_9BACI</name>
<keyword evidence="2" id="KW-1185">Reference proteome</keyword>
<dbReference type="InterPro" id="IPR024185">
    <property type="entry name" value="FTHF_cligase-like_sf"/>
</dbReference>
<evidence type="ECO:0000313" key="2">
    <source>
        <dbReference type="Proteomes" id="UP000198935"/>
    </source>
</evidence>
<evidence type="ECO:0000313" key="1">
    <source>
        <dbReference type="EMBL" id="SDZ66875.1"/>
    </source>
</evidence>
<keyword evidence="1" id="KW-0436">Ligase</keyword>
<accession>A0A1H3UYK7</accession>
<dbReference type="GO" id="GO:0016874">
    <property type="term" value="F:ligase activity"/>
    <property type="evidence" value="ECO:0007669"/>
    <property type="project" value="UniProtKB-KW"/>
</dbReference>
<dbReference type="SUPFAM" id="SSF100950">
    <property type="entry name" value="NagB/RpiA/CoA transferase-like"/>
    <property type="match status" value="1"/>
</dbReference>
<dbReference type="STRING" id="1503961.SAMN05421736_12829"/>
<dbReference type="EMBL" id="FNPI01000028">
    <property type="protein sequence ID" value="SDZ66875.1"/>
    <property type="molecule type" value="Genomic_DNA"/>
</dbReference>
<dbReference type="Proteomes" id="UP000198935">
    <property type="component" value="Unassembled WGS sequence"/>
</dbReference>